<dbReference type="InterPro" id="IPR011836">
    <property type="entry name" value="YhdP"/>
</dbReference>
<dbReference type="STRING" id="364032.SAMN05443662_0509"/>
<accession>A0A1N6DZY7</accession>
<feature type="domain" description="YhdP central" evidence="3">
    <location>
        <begin position="12"/>
        <end position="1217"/>
    </location>
</feature>
<reference evidence="4 5" key="1">
    <citation type="submission" date="2016-11" db="EMBL/GenBank/DDBJ databases">
        <authorList>
            <person name="Jaros S."/>
            <person name="Januszkiewicz K."/>
            <person name="Wedrychowicz H."/>
        </authorList>
    </citation>
    <scope>NUCLEOTIDE SEQUENCE [LARGE SCALE GENOMIC DNA]</scope>
    <source>
        <strain evidence="4 5">DSM 17737</strain>
    </source>
</reference>
<keyword evidence="5" id="KW-1185">Reference proteome</keyword>
<name>A0A1N6DZY7_9GAMM</name>
<proteinExistence type="predicted"/>
<evidence type="ECO:0000256" key="1">
    <source>
        <dbReference type="SAM" id="MobiDB-lite"/>
    </source>
</evidence>
<evidence type="ECO:0000259" key="3">
    <source>
        <dbReference type="Pfam" id="PF13116"/>
    </source>
</evidence>
<evidence type="ECO:0000256" key="2">
    <source>
        <dbReference type="SAM" id="Phobius"/>
    </source>
</evidence>
<feature type="region of interest" description="Disordered" evidence="1">
    <location>
        <begin position="1224"/>
        <end position="1249"/>
    </location>
</feature>
<dbReference type="EMBL" id="FSRE01000001">
    <property type="protein sequence ID" value="SIN76267.1"/>
    <property type="molecule type" value="Genomic_DNA"/>
</dbReference>
<feature type="transmembrane region" description="Helical" evidence="2">
    <location>
        <begin position="12"/>
        <end position="34"/>
    </location>
</feature>
<sequence>MVRRTLSLTATFFRALLWTAVFWIVLVQLSWLWLNKAPESVQTWLDILSGNRLKIERIQVTPSLLMPQVRLQAIHWKGDAFTLDIDSVSFDLSWFKTLSESGIWGQSLLIERPRLVVPETASQKSQGPPSLEAIEAWLKPHRYQLWLPFRRALIKAGRVERGDWRIEVPELLLEKRLVYRAHGETRIFYRDQPLWVLSLNGLLRADWLGRLHSGWLQARTRKAAALANLAPLFETRWKNGEVAFDFYLTLEHGAPSALLKVNLDDLKIMGRKGRINSVGATLFWRDGRDEQRFSIEQWLLNGRSLKNLSPAYVVWRDRTLKLSIKALSLEPFRPTLAALWPQWDWNHTHATLSELKAAFRLRPFQLAELTGQLKKLQWPQVGKVPGVRLADVTLSGKHGQLDLTFGQPLQIAWNVWKQPRHALHFPQGLHWRGTFDAGKLQPAPLLVDDAMRGTLQLELRRGVMTTLARVEPETMQRVKGYLPYGLMGKELQAWLSEALASGKVAPVELRAMGRVDTPSTFLEKGHLKASTRVENVSLRFKPDWPVLTGLDASVQFEPWTLKIKADKGNLQGIQLAEADVLIGPLNAADISLKLFGRAQGQAKDVQALLLESPLARKLGIETLLGKKITLEAGRVGGQVALWVPLYGLERRVENVDVQVSLNKVAVGLWGQDRVENLNGTLHVTQQSAVSGRIKGRFQGAPFALQVRTDVQKPALVLNAQGSADLARYIADVQGRGHVQMGLRIPFDRSAPMEFSGVLKPAIKKHNLLAPLDQVLAQTAHVSGTVADHLARVNVIWDKKLWSSVSLDLDGRLQQVTVILGEKPAVANALLKRDGKDILLLLNADRVEIVPWMDWWAAQRDLFPSQSSDARLPLPMVLAARAKDIHYHTQNFRHVVLTAASLDENRIGLDLEADKVKGSGIYLPDQNQLALSVTRLVWDATPRPGVCHPPSRPQNLRLFFVGNNIRFQTYDFDQVRFNLYADPAQVRMEGIELWARGKHLSGRGRLLWGYRDNDSQLHLDLQAKPVETFLDWAGFDDSGFTGEKARVEAQLNWPGSPDCFDLKTVTGSARVRFDAGVIKQAQLGLAKVIGLLSVDSLLRNLKVTLNQLQYNGLVYDFIDARLKLKQGVAAIENFELEAPSVHANLKGQVDYLRRRYNLKAKVSPKVAGTLTTLATIVGLANPLTAISTYLLLKNVPGLENDLVSYRYVITGPWDNPNIVNMETGKPIDLGKAGDTEEERRDSVQGFLDRP</sequence>
<protein>
    <submittedName>
        <fullName evidence="4">Uncharacterized conserved protein YhdP, contains DUF3971 and AsmA2 domains</fullName>
    </submittedName>
</protein>
<keyword evidence="2" id="KW-0472">Membrane</keyword>
<dbReference type="AlphaFoldDB" id="A0A1N6DZY7"/>
<keyword evidence="2" id="KW-1133">Transmembrane helix</keyword>
<dbReference type="Pfam" id="PF13116">
    <property type="entry name" value="YhdP"/>
    <property type="match status" value="1"/>
</dbReference>
<organism evidence="4 5">
    <name type="scientific">Sulfurivirga caldicuralii</name>
    <dbReference type="NCBI Taxonomy" id="364032"/>
    <lineage>
        <taxon>Bacteria</taxon>
        <taxon>Pseudomonadati</taxon>
        <taxon>Pseudomonadota</taxon>
        <taxon>Gammaproteobacteria</taxon>
        <taxon>Thiotrichales</taxon>
        <taxon>Piscirickettsiaceae</taxon>
        <taxon>Sulfurivirga</taxon>
    </lineage>
</organism>
<dbReference type="InterPro" id="IPR025263">
    <property type="entry name" value="YhdP_central"/>
</dbReference>
<keyword evidence="2" id="KW-0812">Transmembrane</keyword>
<evidence type="ECO:0000313" key="4">
    <source>
        <dbReference type="EMBL" id="SIN76267.1"/>
    </source>
</evidence>
<gene>
    <name evidence="4" type="ORF">SAMN05443662_0509</name>
</gene>
<dbReference type="PANTHER" id="PTHR38690:SF1">
    <property type="entry name" value="PROTEASE"/>
    <property type="match status" value="1"/>
</dbReference>
<evidence type="ECO:0000313" key="5">
    <source>
        <dbReference type="Proteomes" id="UP000198461"/>
    </source>
</evidence>
<dbReference type="RefSeq" id="WP_074200812.1">
    <property type="nucleotide sequence ID" value="NZ_FSRE01000001.1"/>
</dbReference>
<feature type="compositionally biased region" description="Basic and acidic residues" evidence="1">
    <location>
        <begin position="1230"/>
        <end position="1249"/>
    </location>
</feature>
<dbReference type="Proteomes" id="UP000198461">
    <property type="component" value="Unassembled WGS sequence"/>
</dbReference>
<dbReference type="PANTHER" id="PTHR38690">
    <property type="entry name" value="PROTEASE-RELATED"/>
    <property type="match status" value="1"/>
</dbReference>
<dbReference type="OrthoDB" id="9762238at2"/>